<reference evidence="2" key="1">
    <citation type="submission" date="2016-11" db="UniProtKB">
        <authorList>
            <consortium name="WormBaseParasite"/>
        </authorList>
    </citation>
    <scope>IDENTIFICATION</scope>
</reference>
<accession>A0A1I7TMH2</accession>
<organism evidence="1 2">
    <name type="scientific">Caenorhabditis tropicalis</name>
    <dbReference type="NCBI Taxonomy" id="1561998"/>
    <lineage>
        <taxon>Eukaryota</taxon>
        <taxon>Metazoa</taxon>
        <taxon>Ecdysozoa</taxon>
        <taxon>Nematoda</taxon>
        <taxon>Chromadorea</taxon>
        <taxon>Rhabditida</taxon>
        <taxon>Rhabditina</taxon>
        <taxon>Rhabditomorpha</taxon>
        <taxon>Rhabditoidea</taxon>
        <taxon>Rhabditidae</taxon>
        <taxon>Peloderinae</taxon>
        <taxon>Caenorhabditis</taxon>
    </lineage>
</organism>
<name>A0A1I7TMH2_9PELO</name>
<dbReference type="WBParaSite" id="Csp11.Scaffold628.g7391.t1">
    <property type="protein sequence ID" value="Csp11.Scaffold628.g7391.t1"/>
    <property type="gene ID" value="Csp11.Scaffold628.g7391"/>
</dbReference>
<proteinExistence type="predicted"/>
<evidence type="ECO:0000313" key="1">
    <source>
        <dbReference type="Proteomes" id="UP000095282"/>
    </source>
</evidence>
<protein>
    <submittedName>
        <fullName evidence="2">PAZ domain-containing protein</fullName>
    </submittedName>
</protein>
<evidence type="ECO:0000313" key="2">
    <source>
        <dbReference type="WBParaSite" id="Csp11.Scaffold628.g7391.t1"/>
    </source>
</evidence>
<dbReference type="Proteomes" id="UP000095282">
    <property type="component" value="Unplaced"/>
</dbReference>
<keyword evidence="1" id="KW-1185">Reference proteome</keyword>
<dbReference type="AlphaFoldDB" id="A0A1I7TMH2"/>
<sequence>MGNIGSNIMKMLSKCWAFIRPQKKKEEEEFERGSFMDETNITTKYSERMMYGFKVLYKDGIVIPSEFNILRLPMIPLQLCLKMMEPSEL</sequence>